<keyword evidence="4" id="KW-0326">Glycosidase</keyword>
<comment type="similarity">
    <text evidence="3">Belongs to the glycosyl hydrolase 130 family.</text>
</comment>
<keyword evidence="4" id="KW-0378">Hydrolase</keyword>
<evidence type="ECO:0000256" key="2">
    <source>
        <dbReference type="ARBA" id="ARBA00022679"/>
    </source>
</evidence>
<evidence type="ECO:0000256" key="3">
    <source>
        <dbReference type="ARBA" id="ARBA00024356"/>
    </source>
</evidence>
<accession>A0A4R1BQG1</accession>
<dbReference type="InterPro" id="IPR023296">
    <property type="entry name" value="Glyco_hydro_beta-prop_sf"/>
</dbReference>
<dbReference type="AlphaFoldDB" id="A0A4R1BQG1"/>
<evidence type="ECO:0000313" key="4">
    <source>
        <dbReference type="EMBL" id="TCJ19973.1"/>
    </source>
</evidence>
<dbReference type="PANTHER" id="PTHR34106">
    <property type="entry name" value="GLYCOSIDASE"/>
    <property type="match status" value="1"/>
</dbReference>
<dbReference type="Proteomes" id="UP000295244">
    <property type="component" value="Unassembled WGS sequence"/>
</dbReference>
<comment type="caution">
    <text evidence="4">The sequence shown here is derived from an EMBL/GenBank/DDBJ whole genome shotgun (WGS) entry which is preliminary data.</text>
</comment>
<dbReference type="GO" id="GO:0016798">
    <property type="term" value="F:hydrolase activity, acting on glycosyl bonds"/>
    <property type="evidence" value="ECO:0007669"/>
    <property type="project" value="UniProtKB-KW"/>
</dbReference>
<dbReference type="GO" id="GO:0016757">
    <property type="term" value="F:glycosyltransferase activity"/>
    <property type="evidence" value="ECO:0007669"/>
    <property type="project" value="UniProtKB-KW"/>
</dbReference>
<dbReference type="InterPro" id="IPR007184">
    <property type="entry name" value="Mannoside_phosphorylase"/>
</dbReference>
<dbReference type="PANTHER" id="PTHR34106:SF5">
    <property type="entry name" value="GLYCOSIDASE"/>
    <property type="match status" value="1"/>
</dbReference>
<evidence type="ECO:0000256" key="1">
    <source>
        <dbReference type="ARBA" id="ARBA00022676"/>
    </source>
</evidence>
<gene>
    <name evidence="4" type="ORF">E0L93_03230</name>
</gene>
<reference evidence="4 5" key="1">
    <citation type="submission" date="2019-03" db="EMBL/GenBank/DDBJ databases">
        <title>Whole genome sequence of a novel Rubrobacter taiwanensis strain, isolated from Yellowstone National Park.</title>
        <authorList>
            <person name="Freed S."/>
            <person name="Ramaley R.F."/>
            <person name="Kyndt J.A."/>
        </authorList>
    </citation>
    <scope>NUCLEOTIDE SEQUENCE [LARGE SCALE GENOMIC DNA]</scope>
    <source>
        <strain evidence="4 5">Yellowstone</strain>
    </source>
</reference>
<protein>
    <submittedName>
        <fullName evidence="4">Glycosidase</fullName>
    </submittedName>
</protein>
<dbReference type="RefSeq" id="WP_132688374.1">
    <property type="nucleotide sequence ID" value="NZ_SKBU01000006.1"/>
</dbReference>
<proteinExistence type="inferred from homology"/>
<dbReference type="OrthoDB" id="9776657at2"/>
<keyword evidence="1" id="KW-0328">Glycosyltransferase</keyword>
<dbReference type="Gene3D" id="2.115.10.20">
    <property type="entry name" value="Glycosyl hydrolase domain, family 43"/>
    <property type="match status" value="1"/>
</dbReference>
<dbReference type="EMBL" id="SKBU01000006">
    <property type="protein sequence ID" value="TCJ19973.1"/>
    <property type="molecule type" value="Genomic_DNA"/>
</dbReference>
<organism evidence="4 5">
    <name type="scientific">Rubrobacter taiwanensis</name>
    <dbReference type="NCBI Taxonomy" id="185139"/>
    <lineage>
        <taxon>Bacteria</taxon>
        <taxon>Bacillati</taxon>
        <taxon>Actinomycetota</taxon>
        <taxon>Rubrobacteria</taxon>
        <taxon>Rubrobacterales</taxon>
        <taxon>Rubrobacteraceae</taxon>
        <taxon>Rubrobacter</taxon>
    </lineage>
</organism>
<dbReference type="SUPFAM" id="SSF75005">
    <property type="entry name" value="Arabinanase/levansucrase/invertase"/>
    <property type="match status" value="1"/>
</dbReference>
<name>A0A4R1BQG1_9ACTN</name>
<sequence>MKEPAIERLGVVMEPLEGVKREAGGVLNPGGARGPDGELYLFPRLVEAPNYSRIGIARVVFDGDRPVGVERLGCALEPATTFERNGRTAGCEDPRVSFIAELGLYVMVYAAYGPRGPRLALAVSEDCLNWRRLGPVLFAYEERWEADFNLFDNKDAFFFPQPVPDPDGEPALALVHRPDFDVGGSEPFVTLPRGITEQRPGMWISYVSLRSARRAPSALVHARKHRPLAFSKHPWEKVKIGGGTPPVLTPHGWLVIYHGVTGRMVRNLDHQPRVRYCAGVMVLDVRDPLRVLYRSEKPILEPEGEEESKGVVDNVVFPTALDPRSGGIMDVYYGMADTRIGAARLRVAEE</sequence>
<evidence type="ECO:0000313" key="5">
    <source>
        <dbReference type="Proteomes" id="UP000295244"/>
    </source>
</evidence>
<keyword evidence="5" id="KW-1185">Reference proteome</keyword>
<keyword evidence="2" id="KW-0808">Transferase</keyword>
<dbReference type="Pfam" id="PF04041">
    <property type="entry name" value="Glyco_hydro_130"/>
    <property type="match status" value="2"/>
</dbReference>